<dbReference type="GO" id="GO:0046872">
    <property type="term" value="F:metal ion binding"/>
    <property type="evidence" value="ECO:0007669"/>
    <property type="project" value="UniProtKB-KW"/>
</dbReference>
<dbReference type="InterPro" id="IPR007197">
    <property type="entry name" value="rSAM"/>
</dbReference>
<dbReference type="RefSeq" id="WP_271714602.1">
    <property type="nucleotide sequence ID" value="NZ_AP024169.1"/>
</dbReference>
<gene>
    <name evidence="7" type="ORF">bsdtb5_06140</name>
</gene>
<dbReference type="Gene3D" id="3.20.20.70">
    <property type="entry name" value="Aldolase class I"/>
    <property type="match status" value="1"/>
</dbReference>
<evidence type="ECO:0000256" key="4">
    <source>
        <dbReference type="ARBA" id="ARBA00023014"/>
    </source>
</evidence>
<name>A0A7R7EIF6_9FIRM</name>
<dbReference type="PANTHER" id="PTHR43075">
    <property type="entry name" value="FORMATE LYASE ACTIVATING ENZYME, PUTATIVE (AFU_ORTHOLOGUE AFUA_2G15630)-RELATED"/>
    <property type="match status" value="1"/>
</dbReference>
<evidence type="ECO:0000313" key="7">
    <source>
        <dbReference type="EMBL" id="BCN29319.1"/>
    </source>
</evidence>
<dbReference type="InterPro" id="IPR040085">
    <property type="entry name" value="MJ0674-like"/>
</dbReference>
<dbReference type="InterPro" id="IPR058240">
    <property type="entry name" value="rSAM_sf"/>
</dbReference>
<evidence type="ECO:0000259" key="6">
    <source>
        <dbReference type="Pfam" id="PF04055"/>
    </source>
</evidence>
<dbReference type="SFLD" id="SFLDS00029">
    <property type="entry name" value="Radical_SAM"/>
    <property type="match status" value="1"/>
</dbReference>
<dbReference type="SFLD" id="SFLDG01099">
    <property type="entry name" value="Uncharacterised_Radical_SAM_Su"/>
    <property type="match status" value="1"/>
</dbReference>
<keyword evidence="4 5" id="KW-0411">Iron-sulfur</keyword>
<reference evidence="7 8" key="1">
    <citation type="submission" date="2020-11" db="EMBL/GenBank/DDBJ databases">
        <title>Draft genome sequencing of a Lachnospiraceae strain isolated from anoxic soil subjected to BSD treatment.</title>
        <authorList>
            <person name="Uek A."/>
            <person name="Tonouchi A."/>
        </authorList>
    </citation>
    <scope>NUCLEOTIDE SEQUENCE [LARGE SCALE GENOMIC DNA]</scope>
    <source>
        <strain evidence="7 8">TB5</strain>
    </source>
</reference>
<dbReference type="InterPro" id="IPR013785">
    <property type="entry name" value="Aldolase_TIM"/>
</dbReference>
<dbReference type="SUPFAM" id="SSF102114">
    <property type="entry name" value="Radical SAM enzymes"/>
    <property type="match status" value="1"/>
</dbReference>
<dbReference type="KEGG" id="ahb:bsdtb5_06140"/>
<sequence>MNQKLLSDCTLCPRECHVNRIQGNVGYCKMTDEIMVARAALHMWEEPCISGEEGSGTVFFSGCSIGCVYCQNHNIASGNAGKKITVERLSDIFLELQAKKANNINLVTPSHYVPQIMEAIDMSRGKGLDLPIVYNCSGYEKVETIKLLKGYVDIYLPDFKYISKEPAAKYSYCGDYFTFASKAIKEMVQQVGEPAFDKSGRMKKGVIVRHLTLPGYLEDSMKIIKYLFDTFRHSIYISIMNQYTPIAVIERYPELNRTITESEYEKLVDYAIDLGLENGFIQEGETASESFIPEFNDEGV</sequence>
<dbReference type="PANTHER" id="PTHR43075:SF1">
    <property type="entry name" value="FORMATE LYASE ACTIVATING ENZYME, PUTATIVE (AFU_ORTHOLOGUE AFUA_2G15630)-RELATED"/>
    <property type="match status" value="1"/>
</dbReference>
<evidence type="ECO:0000256" key="5">
    <source>
        <dbReference type="PIRSR" id="PIRSR004869-50"/>
    </source>
</evidence>
<dbReference type="GO" id="GO:0003824">
    <property type="term" value="F:catalytic activity"/>
    <property type="evidence" value="ECO:0007669"/>
    <property type="project" value="InterPro"/>
</dbReference>
<feature type="binding site" evidence="5">
    <location>
        <position position="70"/>
    </location>
    <ligand>
        <name>[4Fe-4S] cluster</name>
        <dbReference type="ChEBI" id="CHEBI:49883"/>
        <note>4Fe-4S-S-AdoMet</note>
    </ligand>
</feature>
<keyword evidence="8" id="KW-1185">Reference proteome</keyword>
<dbReference type="PIRSF" id="PIRSF004869">
    <property type="entry name" value="PflX_prd"/>
    <property type="match status" value="1"/>
</dbReference>
<keyword evidence="1 5" id="KW-0949">S-adenosyl-L-methionine</keyword>
<accession>A0A7R7EIF6</accession>
<dbReference type="Pfam" id="PF04055">
    <property type="entry name" value="Radical_SAM"/>
    <property type="match status" value="1"/>
</dbReference>
<dbReference type="InterPro" id="IPR016431">
    <property type="entry name" value="Pyrv-formate_lyase-activ_prd"/>
</dbReference>
<feature type="binding site" evidence="5">
    <location>
        <position position="67"/>
    </location>
    <ligand>
        <name>[4Fe-4S] cluster</name>
        <dbReference type="ChEBI" id="CHEBI:49883"/>
        <note>4Fe-4S-S-AdoMet</note>
    </ligand>
</feature>
<organism evidence="7 8">
    <name type="scientific">Anaeromicropila herbilytica</name>
    <dbReference type="NCBI Taxonomy" id="2785025"/>
    <lineage>
        <taxon>Bacteria</taxon>
        <taxon>Bacillati</taxon>
        <taxon>Bacillota</taxon>
        <taxon>Clostridia</taxon>
        <taxon>Lachnospirales</taxon>
        <taxon>Lachnospiraceae</taxon>
        <taxon>Anaeromicropila</taxon>
    </lineage>
</organism>
<keyword evidence="2 5" id="KW-0479">Metal-binding</keyword>
<dbReference type="Proteomes" id="UP000595897">
    <property type="component" value="Chromosome"/>
</dbReference>
<feature type="binding site" evidence="5">
    <location>
        <position position="63"/>
    </location>
    <ligand>
        <name>[4Fe-4S] cluster</name>
        <dbReference type="ChEBI" id="CHEBI:49883"/>
        <note>4Fe-4S-S-AdoMet</note>
    </ligand>
</feature>
<proteinExistence type="predicted"/>
<comment type="cofactor">
    <cofactor evidence="5">
        <name>[4Fe-4S] cluster</name>
        <dbReference type="ChEBI" id="CHEBI:49883"/>
    </cofactor>
    <text evidence="5">Binds 1 [4Fe-4S] cluster. The cluster is coordinated with 3 cysteines and an exchangeable S-adenosyl-L-methionine.</text>
</comment>
<dbReference type="CDD" id="cd01335">
    <property type="entry name" value="Radical_SAM"/>
    <property type="match status" value="1"/>
</dbReference>
<evidence type="ECO:0000256" key="2">
    <source>
        <dbReference type="ARBA" id="ARBA00022723"/>
    </source>
</evidence>
<evidence type="ECO:0000313" key="8">
    <source>
        <dbReference type="Proteomes" id="UP000595897"/>
    </source>
</evidence>
<keyword evidence="3 5" id="KW-0408">Iron</keyword>
<dbReference type="AlphaFoldDB" id="A0A7R7EIF6"/>
<evidence type="ECO:0000256" key="1">
    <source>
        <dbReference type="ARBA" id="ARBA00022691"/>
    </source>
</evidence>
<protein>
    <submittedName>
        <fullName evidence="7">Radical SAM protein</fullName>
    </submittedName>
</protein>
<evidence type="ECO:0000256" key="3">
    <source>
        <dbReference type="ARBA" id="ARBA00023004"/>
    </source>
</evidence>
<dbReference type="GO" id="GO:0051536">
    <property type="term" value="F:iron-sulfur cluster binding"/>
    <property type="evidence" value="ECO:0007669"/>
    <property type="project" value="UniProtKB-KW"/>
</dbReference>
<dbReference type="EMBL" id="AP024169">
    <property type="protein sequence ID" value="BCN29319.1"/>
    <property type="molecule type" value="Genomic_DNA"/>
</dbReference>
<feature type="domain" description="Radical SAM core" evidence="6">
    <location>
        <begin position="58"/>
        <end position="165"/>
    </location>
</feature>